<name>A0A9D9N366_9SPIR</name>
<dbReference type="GO" id="GO:0016791">
    <property type="term" value="F:phosphatase activity"/>
    <property type="evidence" value="ECO:0007669"/>
    <property type="project" value="TreeGrafter"/>
</dbReference>
<reference evidence="4" key="2">
    <citation type="journal article" date="2021" name="PeerJ">
        <title>Extensive microbial diversity within the chicken gut microbiome revealed by metagenomics and culture.</title>
        <authorList>
            <person name="Gilroy R."/>
            <person name="Ravi A."/>
            <person name="Getino M."/>
            <person name="Pursley I."/>
            <person name="Horton D.L."/>
            <person name="Alikhan N.F."/>
            <person name="Baker D."/>
            <person name="Gharbi K."/>
            <person name="Hall N."/>
            <person name="Watson M."/>
            <person name="Adriaenssens E.M."/>
            <person name="Foster-Nyarko E."/>
            <person name="Jarju S."/>
            <person name="Secka A."/>
            <person name="Antonio M."/>
            <person name="Oren A."/>
            <person name="Chaudhuri R.R."/>
            <person name="La Ragione R."/>
            <person name="Hildebrand F."/>
            <person name="Pallen M.J."/>
        </authorList>
    </citation>
    <scope>NUCLEOTIDE SEQUENCE</scope>
    <source>
        <strain evidence="4">10532</strain>
    </source>
</reference>
<dbReference type="InterPro" id="IPR052016">
    <property type="entry name" value="Bact_Sigma-Reg"/>
</dbReference>
<comment type="caution">
    <text evidence="4">The sequence shown here is derived from an EMBL/GenBank/DDBJ whole genome shotgun (WGS) entry which is preliminary data.</text>
</comment>
<feature type="transmembrane region" description="Helical" evidence="2">
    <location>
        <begin position="140"/>
        <end position="165"/>
    </location>
</feature>
<dbReference type="Proteomes" id="UP000823638">
    <property type="component" value="Unassembled WGS sequence"/>
</dbReference>
<organism evidence="4 5">
    <name type="scientific">Candidatus Gallitreponema excrementavium</name>
    <dbReference type="NCBI Taxonomy" id="2840840"/>
    <lineage>
        <taxon>Bacteria</taxon>
        <taxon>Pseudomonadati</taxon>
        <taxon>Spirochaetota</taxon>
        <taxon>Spirochaetia</taxon>
        <taxon>Spirochaetales</taxon>
        <taxon>Candidatus Gallitreponema</taxon>
    </lineage>
</organism>
<accession>A0A9D9N366</accession>
<feature type="transmembrane region" description="Helical" evidence="2">
    <location>
        <begin position="6"/>
        <end position="23"/>
    </location>
</feature>
<feature type="transmembrane region" description="Helical" evidence="2">
    <location>
        <begin position="235"/>
        <end position="260"/>
    </location>
</feature>
<dbReference type="InterPro" id="IPR036457">
    <property type="entry name" value="PPM-type-like_dom_sf"/>
</dbReference>
<feature type="transmembrane region" description="Helical" evidence="2">
    <location>
        <begin position="35"/>
        <end position="54"/>
    </location>
</feature>
<proteinExistence type="predicted"/>
<dbReference type="InterPro" id="IPR001932">
    <property type="entry name" value="PPM-type_phosphatase-like_dom"/>
</dbReference>
<evidence type="ECO:0000259" key="3">
    <source>
        <dbReference type="SMART" id="SM00331"/>
    </source>
</evidence>
<feature type="transmembrane region" description="Helical" evidence="2">
    <location>
        <begin position="60"/>
        <end position="84"/>
    </location>
</feature>
<dbReference type="PANTHER" id="PTHR43156:SF2">
    <property type="entry name" value="STAGE II SPORULATION PROTEIN E"/>
    <property type="match status" value="1"/>
</dbReference>
<keyword evidence="2" id="KW-0812">Transmembrane</keyword>
<dbReference type="EMBL" id="JADIMM010000110">
    <property type="protein sequence ID" value="MBO8458463.1"/>
    <property type="molecule type" value="Genomic_DNA"/>
</dbReference>
<keyword evidence="1" id="KW-0378">Hydrolase</keyword>
<dbReference type="Gene3D" id="3.60.40.10">
    <property type="entry name" value="PPM-type phosphatase domain"/>
    <property type="match status" value="1"/>
</dbReference>
<dbReference type="SUPFAM" id="SSF81606">
    <property type="entry name" value="PP2C-like"/>
    <property type="match status" value="1"/>
</dbReference>
<keyword evidence="2" id="KW-1133">Transmembrane helix</keyword>
<evidence type="ECO:0000313" key="4">
    <source>
        <dbReference type="EMBL" id="MBO8458463.1"/>
    </source>
</evidence>
<evidence type="ECO:0000256" key="1">
    <source>
        <dbReference type="ARBA" id="ARBA00022801"/>
    </source>
</evidence>
<reference evidence="4" key="1">
    <citation type="submission" date="2020-10" db="EMBL/GenBank/DDBJ databases">
        <authorList>
            <person name="Gilroy R."/>
        </authorList>
    </citation>
    <scope>NUCLEOTIDE SEQUENCE</scope>
    <source>
        <strain evidence="4">10532</strain>
    </source>
</reference>
<protein>
    <submittedName>
        <fullName evidence="4">SpoIIE family protein phosphatase</fullName>
    </submittedName>
</protein>
<gene>
    <name evidence="4" type="ORF">IAA81_09605</name>
</gene>
<feature type="transmembrane region" description="Helical" evidence="2">
    <location>
        <begin position="96"/>
        <end position="120"/>
    </location>
</feature>
<feature type="transmembrane region" description="Helical" evidence="2">
    <location>
        <begin position="272"/>
        <end position="291"/>
    </location>
</feature>
<dbReference type="Pfam" id="PF07228">
    <property type="entry name" value="SpoIIE"/>
    <property type="match status" value="1"/>
</dbReference>
<evidence type="ECO:0000256" key="2">
    <source>
        <dbReference type="SAM" id="Phobius"/>
    </source>
</evidence>
<evidence type="ECO:0000313" key="5">
    <source>
        <dbReference type="Proteomes" id="UP000823638"/>
    </source>
</evidence>
<feature type="transmembrane region" description="Helical" evidence="2">
    <location>
        <begin position="177"/>
        <end position="195"/>
    </location>
</feature>
<feature type="transmembrane region" description="Helical" evidence="2">
    <location>
        <begin position="201"/>
        <end position="223"/>
    </location>
</feature>
<keyword evidence="2" id="KW-0472">Membrane</keyword>
<dbReference type="SMART" id="SM00331">
    <property type="entry name" value="PP2C_SIG"/>
    <property type="match status" value="1"/>
</dbReference>
<sequence length="716" mass="80950">MALLVINYFLAAFLFAFSYYVDFKNGVRKRILTSFCMSASFGLFFIGLAYHTTYSATSSLYVLFFMIGIYLWAFANYLMLRIALFYPYYKPSKIHNFVFVLVIFVLLFAVMTTVESLTYVKDTGYIVVSKGNEFLSLSPYNWFIIIAIIGLPVLSALILFIRSLILRSRIYRTQLRLISGAVIVGTAIVVALYFLSKSNPAFFWITPLAMSGILVEALLTYKAADITTIVDKRIVFLRIVNGFLTVVLIGVAFGILIRLFYSTGFRTSSPGWFYVVSVAIMALVLWFKIWAEKRVGLLLHADSNYGPEMEKALKAIDYNAGGESVIESSSSIIKKYLECDNIDFLIEGDDGMLSVRYSTTNRTDSFDPHTKGLESLLNQNIMVLFKTQVVTQHTFAEHKAELLGLFGRYDSDAMIIMQEARHLIGIIMLGAKRTGSDYTVYDHDVISTLYSNFFVIMYYLKNIANESVVMTVDRELEYSGQIIQSIQENVDRINHEKISVDYISRSARKLGGDFIDFIRLSADRYIFVMGDVSGKGLNASMSMVILKSVIRTYLQETGDFKELVVKVNGFIKTNLPKGTFFGGVFGLLDLASNNLFYLNCGIPTMLLYTSTYNNAVEIQGEGHVLGFVDNIGDYIRVKKIHLNADDTLLLTTDGLIDSVSLRGERYGKERVQRFLVNNRHYPAARITQFLVENLMDFTSTELTDDITVLAMKFMSK</sequence>
<feature type="domain" description="PPM-type phosphatase" evidence="3">
    <location>
        <begin position="495"/>
        <end position="713"/>
    </location>
</feature>
<dbReference type="PANTHER" id="PTHR43156">
    <property type="entry name" value="STAGE II SPORULATION PROTEIN E-RELATED"/>
    <property type="match status" value="1"/>
</dbReference>
<dbReference type="AlphaFoldDB" id="A0A9D9N366"/>